<evidence type="ECO:0000313" key="2">
    <source>
        <dbReference type="Proteomes" id="UP000622533"/>
    </source>
</evidence>
<accession>A0A8J6ZX81</accession>
<comment type="caution">
    <text evidence="1">The sequence shown here is derived from an EMBL/GenBank/DDBJ whole genome shotgun (WGS) entry which is preliminary data.</text>
</comment>
<organism evidence="1 2">
    <name type="scientific">Desmonostoc muscorum LEGE 12446</name>
    <dbReference type="NCBI Taxonomy" id="1828758"/>
    <lineage>
        <taxon>Bacteria</taxon>
        <taxon>Bacillati</taxon>
        <taxon>Cyanobacteriota</taxon>
        <taxon>Cyanophyceae</taxon>
        <taxon>Nostocales</taxon>
        <taxon>Nostocaceae</taxon>
        <taxon>Desmonostoc</taxon>
    </lineage>
</organism>
<evidence type="ECO:0000313" key="1">
    <source>
        <dbReference type="EMBL" id="MBE9023509.1"/>
    </source>
</evidence>
<dbReference type="EMBL" id="JADEXS010000167">
    <property type="protein sequence ID" value="MBE9023509.1"/>
    <property type="molecule type" value="Genomic_DNA"/>
</dbReference>
<gene>
    <name evidence="1" type="ORF">IQ276_14045</name>
</gene>
<dbReference type="AlphaFoldDB" id="A0A8J6ZX81"/>
<proteinExistence type="predicted"/>
<keyword evidence="2" id="KW-1185">Reference proteome</keyword>
<protein>
    <submittedName>
        <fullName evidence="1">Uncharacterized protein</fullName>
    </submittedName>
</protein>
<sequence>MKQNKEFMELYLLNYADDRFGRKSGLYRQNQLNLNLTAREQGITNIVSWSEEDLLKTNFYVQNRIYLDKSILENGYVFKPYIILDILNKIQDGDIVFYYDCGPWGVKRSLQILVDLCISNKGTFFHQIKFENSHWTKRDTFVYMDCDQPQYYKAKQVQATWMLLEKNNFTLKFVSEWLRYNLDERIASRHLENTCGLPDLPGFQQHRCDQSILTNLVVKYGIDTFNYGCKDVNRFIDLLTNN</sequence>
<dbReference type="RefSeq" id="WP_193917190.1">
    <property type="nucleotide sequence ID" value="NZ_JADEXS020000002.1"/>
</dbReference>
<reference evidence="1" key="1">
    <citation type="submission" date="2020-10" db="EMBL/GenBank/DDBJ databases">
        <authorList>
            <person name="Castelo-Branco R."/>
            <person name="Eusebio N."/>
            <person name="Adriana R."/>
            <person name="Vieira A."/>
            <person name="Brugerolle De Fraissinette N."/>
            <person name="Rezende De Castro R."/>
            <person name="Schneider M.P."/>
            <person name="Vasconcelos V."/>
            <person name="Leao P.N."/>
        </authorList>
    </citation>
    <scope>NUCLEOTIDE SEQUENCE</scope>
    <source>
        <strain evidence="1">LEGE 12446</strain>
    </source>
</reference>
<name>A0A8J6ZX81_DESMC</name>
<dbReference type="Proteomes" id="UP000622533">
    <property type="component" value="Unassembled WGS sequence"/>
</dbReference>